<comment type="similarity">
    <text evidence="2">Belongs to the TMEM192 family.</text>
</comment>
<proteinExistence type="inferred from homology"/>
<evidence type="ECO:0000256" key="7">
    <source>
        <dbReference type="SAM" id="Phobius"/>
    </source>
</evidence>
<comment type="caution">
    <text evidence="8">The sequence shown here is derived from an EMBL/GenBank/DDBJ whole genome shotgun (WGS) entry which is preliminary data.</text>
</comment>
<evidence type="ECO:0000256" key="6">
    <source>
        <dbReference type="ARBA" id="ARBA00023136"/>
    </source>
</evidence>
<evidence type="ECO:0000256" key="5">
    <source>
        <dbReference type="ARBA" id="ARBA00022989"/>
    </source>
</evidence>
<feature type="transmembrane region" description="Helical" evidence="7">
    <location>
        <begin position="46"/>
        <end position="68"/>
    </location>
</feature>
<dbReference type="GO" id="GO:0005770">
    <property type="term" value="C:late endosome"/>
    <property type="evidence" value="ECO:0007669"/>
    <property type="project" value="TreeGrafter"/>
</dbReference>
<keyword evidence="5 7" id="KW-1133">Transmembrane helix</keyword>
<dbReference type="InterPro" id="IPR029399">
    <property type="entry name" value="TMEM192"/>
</dbReference>
<evidence type="ECO:0000313" key="8">
    <source>
        <dbReference type="EMBL" id="KAF2879476.1"/>
    </source>
</evidence>
<accession>A0A8K0C681</accession>
<evidence type="ECO:0000256" key="3">
    <source>
        <dbReference type="ARBA" id="ARBA00014635"/>
    </source>
</evidence>
<keyword evidence="4 7" id="KW-0812">Transmembrane</keyword>
<evidence type="ECO:0000256" key="1">
    <source>
        <dbReference type="ARBA" id="ARBA00004141"/>
    </source>
</evidence>
<dbReference type="PANTHER" id="PTHR31592">
    <property type="entry name" value="TRANSMEMBRANE PROTEIN 192"/>
    <property type="match status" value="1"/>
</dbReference>
<feature type="transmembrane region" description="Helical" evidence="7">
    <location>
        <begin position="80"/>
        <end position="101"/>
    </location>
</feature>
<feature type="transmembrane region" description="Helical" evidence="7">
    <location>
        <begin position="166"/>
        <end position="189"/>
    </location>
</feature>
<organism evidence="8 9">
    <name type="scientific">Ignelater luminosus</name>
    <name type="common">Cucubano</name>
    <name type="synonym">Pyrophorus luminosus</name>
    <dbReference type="NCBI Taxonomy" id="2038154"/>
    <lineage>
        <taxon>Eukaryota</taxon>
        <taxon>Metazoa</taxon>
        <taxon>Ecdysozoa</taxon>
        <taxon>Arthropoda</taxon>
        <taxon>Hexapoda</taxon>
        <taxon>Insecta</taxon>
        <taxon>Pterygota</taxon>
        <taxon>Neoptera</taxon>
        <taxon>Endopterygota</taxon>
        <taxon>Coleoptera</taxon>
        <taxon>Polyphaga</taxon>
        <taxon>Elateriformia</taxon>
        <taxon>Elateroidea</taxon>
        <taxon>Elateridae</taxon>
        <taxon>Agrypninae</taxon>
        <taxon>Pyrophorini</taxon>
        <taxon>Ignelater</taxon>
    </lineage>
</organism>
<reference evidence="8" key="1">
    <citation type="submission" date="2019-08" db="EMBL/GenBank/DDBJ databases">
        <title>The genome of the North American firefly Photinus pyralis.</title>
        <authorList>
            <consortium name="Photinus pyralis genome working group"/>
            <person name="Fallon T.R."/>
            <person name="Sander Lower S.E."/>
            <person name="Weng J.-K."/>
        </authorList>
    </citation>
    <scope>NUCLEOTIDE SEQUENCE</scope>
    <source>
        <strain evidence="8">TRF0915ILg1</strain>
        <tissue evidence="8">Whole body</tissue>
    </source>
</reference>
<comment type="subcellular location">
    <subcellularLocation>
        <location evidence="1">Membrane</location>
        <topology evidence="1">Multi-pass membrane protein</topology>
    </subcellularLocation>
</comment>
<gene>
    <name evidence="8" type="ORF">ILUMI_26700</name>
</gene>
<keyword evidence="6 7" id="KW-0472">Membrane</keyword>
<name>A0A8K0C681_IGNLU</name>
<dbReference type="Pfam" id="PF14802">
    <property type="entry name" value="TMEM192"/>
    <property type="match status" value="1"/>
</dbReference>
<feature type="transmembrane region" description="Helical" evidence="7">
    <location>
        <begin position="126"/>
        <end position="146"/>
    </location>
</feature>
<dbReference type="OrthoDB" id="6277625at2759"/>
<evidence type="ECO:0000256" key="4">
    <source>
        <dbReference type="ARBA" id="ARBA00022692"/>
    </source>
</evidence>
<dbReference type="EMBL" id="VTPC01091159">
    <property type="protein sequence ID" value="KAF2879476.1"/>
    <property type="molecule type" value="Genomic_DNA"/>
</dbReference>
<dbReference type="GO" id="GO:0005765">
    <property type="term" value="C:lysosomal membrane"/>
    <property type="evidence" value="ECO:0007669"/>
    <property type="project" value="TreeGrafter"/>
</dbReference>
<evidence type="ECO:0000256" key="2">
    <source>
        <dbReference type="ARBA" id="ARBA00006314"/>
    </source>
</evidence>
<keyword evidence="9" id="KW-1185">Reference proteome</keyword>
<protein>
    <recommendedName>
        <fullName evidence="3">Transmembrane protein 192</fullName>
    </recommendedName>
</protein>
<dbReference type="Proteomes" id="UP000801492">
    <property type="component" value="Unassembled WGS sequence"/>
</dbReference>
<sequence length="273" mass="31187">MVSLSRSTNTNSGGATFFSESVAMDEREYLQPILESYGVFKPLKTILPFSIQVVATLSINIAAIVVAICHPNEQYRCREYFILLYAHVGLWFLTLVVDQIVRVKHYNLRMNGYLEFYKKTQTQHQVPIYIVSLWNTTILLIEAIMQHFYPDDFAERCVRAGVLSPITYLCTLITVEFIVIAAVGINYIAKVHKFNKLKSPPDVQREEWNACSSAESFAQGEIGYRQLGDKVYDFIEKQADMIRHLKDHNSRLSEKLMILNAQLHARSRAGAGN</sequence>
<evidence type="ECO:0000313" key="9">
    <source>
        <dbReference type="Proteomes" id="UP000801492"/>
    </source>
</evidence>
<dbReference type="PANTHER" id="PTHR31592:SF1">
    <property type="entry name" value="TRANSMEMBRANE PROTEIN 192"/>
    <property type="match status" value="1"/>
</dbReference>
<dbReference type="AlphaFoldDB" id="A0A8K0C681"/>